<reference evidence="1" key="1">
    <citation type="journal article" date="2012" name="PLoS ONE">
        <title>Gene sets for utilization of primary and secondary nutrition supplies in the distal gut of endangered iberian lynx.</title>
        <authorList>
            <person name="Alcaide M."/>
            <person name="Messina E."/>
            <person name="Richter M."/>
            <person name="Bargiela R."/>
            <person name="Peplies J."/>
            <person name="Huws S.A."/>
            <person name="Newbold C.J."/>
            <person name="Golyshin P.N."/>
            <person name="Simon M.A."/>
            <person name="Lopez G."/>
            <person name="Yakimov M.M."/>
            <person name="Ferrer M."/>
        </authorList>
    </citation>
    <scope>NUCLEOTIDE SEQUENCE</scope>
</reference>
<sequence length="36" mass="3796">MKAMCAPKAMCLTAGNSVTKTCIFHPKRHKGSTSSA</sequence>
<proteinExistence type="predicted"/>
<name>J9CL10_9ZZZZ</name>
<evidence type="ECO:0000313" key="1">
    <source>
        <dbReference type="EMBL" id="EJX00761.1"/>
    </source>
</evidence>
<organism evidence="1">
    <name type="scientific">gut metagenome</name>
    <dbReference type="NCBI Taxonomy" id="749906"/>
    <lineage>
        <taxon>unclassified sequences</taxon>
        <taxon>metagenomes</taxon>
        <taxon>organismal metagenomes</taxon>
    </lineage>
</organism>
<dbReference type="EMBL" id="AMCI01003238">
    <property type="protein sequence ID" value="EJX00761.1"/>
    <property type="molecule type" value="Genomic_DNA"/>
</dbReference>
<protein>
    <submittedName>
        <fullName evidence="1">Uncharacterized protein</fullName>
    </submittedName>
</protein>
<dbReference type="AlphaFoldDB" id="J9CL10"/>
<comment type="caution">
    <text evidence="1">The sequence shown here is derived from an EMBL/GenBank/DDBJ whole genome shotgun (WGS) entry which is preliminary data.</text>
</comment>
<accession>J9CL10</accession>
<gene>
    <name evidence="1" type="ORF">EVA_11133</name>
</gene>